<evidence type="ECO:0000256" key="5">
    <source>
        <dbReference type="ARBA" id="ARBA00022573"/>
    </source>
</evidence>
<reference evidence="10 11" key="1">
    <citation type="journal article" date="2013" name="Antonie Van Leeuwenhoek">
        <title>Echinimonas agarilytica gen. nov., sp. nov., a new gammaproteobacterium isolated from the sea urchin Strongylocentrotus intermedius.</title>
        <authorList>
            <person name="Nedashkovskaya O.I."/>
            <person name="Stenkova A.M."/>
            <person name="Zhukova N.V."/>
            <person name="Van Trappen S."/>
            <person name="Lee J.S."/>
            <person name="Kim S.B."/>
        </authorList>
    </citation>
    <scope>NUCLEOTIDE SEQUENCE [LARGE SCALE GENOMIC DNA]</scope>
    <source>
        <strain evidence="10 11">KMM 6351</strain>
    </source>
</reference>
<keyword evidence="11" id="KW-1185">Reference proteome</keyword>
<gene>
    <name evidence="10" type="ORF">NAF29_03135</name>
</gene>
<keyword evidence="5" id="KW-0169">Cobalamin biosynthesis</keyword>
<evidence type="ECO:0000313" key="10">
    <source>
        <dbReference type="EMBL" id="MCM2678665.1"/>
    </source>
</evidence>
<sequence length="321" mass="36884">MLFDDVIHFLTAHQTWVVVTIALVLERLIRIPAAYHPRQLLQAFAHRLRHKVHFPHRQDPQQQKISGALATCITLVVWVPLPMIIVELSEFPILTQAVVLMMCLQWRNMARQMLQIATLEEAPQKQLRRTLLGHWLARDCDSLSSLGIHKGAIEGIYLRSWHTQLAPIFWFCIGGIGAALIYQVLWEVSQCWHPRHQDKSYFGWFAKKSRSLVDWLPEIVWGMWLLLSGVGQRSGLVLKDGARFTSLPRGILIAAASQRLRINMGGPALYNQVKYKRPRIHSVSEPSARNIVNALSHTSFHITMVCGLIWLLVLIKWIWLL</sequence>
<feature type="transmembrane region" description="Helical" evidence="9">
    <location>
        <begin position="168"/>
        <end position="186"/>
    </location>
</feature>
<evidence type="ECO:0000256" key="9">
    <source>
        <dbReference type="SAM" id="Phobius"/>
    </source>
</evidence>
<dbReference type="Pfam" id="PF03186">
    <property type="entry name" value="CobD_Cbib"/>
    <property type="match status" value="1"/>
</dbReference>
<evidence type="ECO:0000256" key="4">
    <source>
        <dbReference type="ARBA" id="ARBA00022475"/>
    </source>
</evidence>
<dbReference type="InterPro" id="IPR004485">
    <property type="entry name" value="Cobalamin_biosynth_CobD/CbiB"/>
</dbReference>
<dbReference type="AlphaFoldDB" id="A0AA41W4K8"/>
<evidence type="ECO:0000256" key="2">
    <source>
        <dbReference type="ARBA" id="ARBA00004953"/>
    </source>
</evidence>
<dbReference type="PANTHER" id="PTHR34308:SF1">
    <property type="entry name" value="COBALAMIN BIOSYNTHESIS PROTEIN CBIB"/>
    <property type="match status" value="1"/>
</dbReference>
<keyword evidence="8 9" id="KW-0472">Membrane</keyword>
<keyword evidence="4" id="KW-1003">Cell membrane</keyword>
<accession>A0AA41W4K8</accession>
<comment type="pathway">
    <text evidence="2">Cofactor biosynthesis; adenosylcobalamin biosynthesis.</text>
</comment>
<dbReference type="EMBL" id="JAMQGP010000001">
    <property type="protein sequence ID" value="MCM2678665.1"/>
    <property type="molecule type" value="Genomic_DNA"/>
</dbReference>
<comment type="subcellular location">
    <subcellularLocation>
        <location evidence="1">Cell membrane</location>
        <topology evidence="1">Multi-pass membrane protein</topology>
    </subcellularLocation>
</comment>
<comment type="caution">
    <text evidence="10">The sequence shown here is derived from an EMBL/GenBank/DDBJ whole genome shotgun (WGS) entry which is preliminary data.</text>
</comment>
<evidence type="ECO:0000256" key="6">
    <source>
        <dbReference type="ARBA" id="ARBA00022692"/>
    </source>
</evidence>
<feature type="transmembrane region" description="Helical" evidence="9">
    <location>
        <begin position="65"/>
        <end position="85"/>
    </location>
</feature>
<evidence type="ECO:0000256" key="3">
    <source>
        <dbReference type="ARBA" id="ARBA00006263"/>
    </source>
</evidence>
<proteinExistence type="inferred from homology"/>
<evidence type="ECO:0000256" key="8">
    <source>
        <dbReference type="ARBA" id="ARBA00023136"/>
    </source>
</evidence>
<dbReference type="Proteomes" id="UP001165393">
    <property type="component" value="Unassembled WGS sequence"/>
</dbReference>
<dbReference type="GO" id="GO:0048472">
    <property type="term" value="F:threonine-phosphate decarboxylase activity"/>
    <property type="evidence" value="ECO:0007669"/>
    <property type="project" value="InterPro"/>
</dbReference>
<dbReference type="GO" id="GO:0009236">
    <property type="term" value="P:cobalamin biosynthetic process"/>
    <property type="evidence" value="ECO:0007669"/>
    <property type="project" value="UniProtKB-KW"/>
</dbReference>
<feature type="transmembrane region" description="Helical" evidence="9">
    <location>
        <begin position="299"/>
        <end position="319"/>
    </location>
</feature>
<evidence type="ECO:0000256" key="1">
    <source>
        <dbReference type="ARBA" id="ARBA00004651"/>
    </source>
</evidence>
<keyword evidence="7 9" id="KW-1133">Transmembrane helix</keyword>
<organism evidence="10 11">
    <name type="scientific">Echinimonas agarilytica</name>
    <dbReference type="NCBI Taxonomy" id="1215918"/>
    <lineage>
        <taxon>Bacteria</taxon>
        <taxon>Pseudomonadati</taxon>
        <taxon>Pseudomonadota</taxon>
        <taxon>Gammaproteobacteria</taxon>
        <taxon>Alteromonadales</taxon>
        <taxon>Echinimonadaceae</taxon>
        <taxon>Echinimonas</taxon>
    </lineage>
</organism>
<dbReference type="RefSeq" id="WP_251260026.1">
    <property type="nucleotide sequence ID" value="NZ_JAMQGP010000001.1"/>
</dbReference>
<feature type="transmembrane region" description="Helical" evidence="9">
    <location>
        <begin position="6"/>
        <end position="25"/>
    </location>
</feature>
<keyword evidence="6 9" id="KW-0812">Transmembrane</keyword>
<dbReference type="GO" id="GO:0005886">
    <property type="term" value="C:plasma membrane"/>
    <property type="evidence" value="ECO:0007669"/>
    <property type="project" value="UniProtKB-SubCell"/>
</dbReference>
<dbReference type="PANTHER" id="PTHR34308">
    <property type="entry name" value="COBALAMIN BIOSYNTHESIS PROTEIN CBIB"/>
    <property type="match status" value="1"/>
</dbReference>
<protein>
    <submittedName>
        <fullName evidence="10">Cobalamin biosynthesis protein</fullName>
    </submittedName>
</protein>
<name>A0AA41W4K8_9GAMM</name>
<comment type="similarity">
    <text evidence="3">Belongs to the CobD/CbiB family.</text>
</comment>
<evidence type="ECO:0000313" key="11">
    <source>
        <dbReference type="Proteomes" id="UP001165393"/>
    </source>
</evidence>
<evidence type="ECO:0000256" key="7">
    <source>
        <dbReference type="ARBA" id="ARBA00022989"/>
    </source>
</evidence>